<feature type="signal peptide" evidence="1">
    <location>
        <begin position="1"/>
        <end position="24"/>
    </location>
</feature>
<dbReference type="SUPFAM" id="SSF74650">
    <property type="entry name" value="Galactose mutarotase-like"/>
    <property type="match status" value="1"/>
</dbReference>
<keyword evidence="1" id="KW-0732">Signal</keyword>
<organism evidence="3 4">
    <name type="scientific">Chitiniphilus purpureus</name>
    <dbReference type="NCBI Taxonomy" id="2981137"/>
    <lineage>
        <taxon>Bacteria</taxon>
        <taxon>Pseudomonadati</taxon>
        <taxon>Pseudomonadota</taxon>
        <taxon>Betaproteobacteria</taxon>
        <taxon>Neisseriales</taxon>
        <taxon>Chitinibacteraceae</taxon>
        <taxon>Chitiniphilus</taxon>
    </lineage>
</organism>
<dbReference type="Gene3D" id="2.70.98.10">
    <property type="match status" value="1"/>
</dbReference>
<evidence type="ECO:0000259" key="2">
    <source>
        <dbReference type="PROSITE" id="PS51166"/>
    </source>
</evidence>
<feature type="chain" id="PRO_5047233850" evidence="1">
    <location>
        <begin position="25"/>
        <end position="875"/>
    </location>
</feature>
<dbReference type="RefSeq" id="WP_263123352.1">
    <property type="nucleotide sequence ID" value="NZ_CP106753.1"/>
</dbReference>
<dbReference type="InterPro" id="IPR002044">
    <property type="entry name" value="CBM20"/>
</dbReference>
<dbReference type="InterPro" id="IPR013783">
    <property type="entry name" value="Ig-like_fold"/>
</dbReference>
<proteinExistence type="predicted"/>
<dbReference type="Pfam" id="PF00723">
    <property type="entry name" value="Glyco_hydro_15"/>
    <property type="match status" value="1"/>
</dbReference>
<dbReference type="Proteomes" id="UP001061302">
    <property type="component" value="Chromosome"/>
</dbReference>
<feature type="domain" description="CBM20" evidence="2">
    <location>
        <begin position="771"/>
        <end position="875"/>
    </location>
</feature>
<keyword evidence="3" id="KW-0378">Hydrolase</keyword>
<dbReference type="InterPro" id="IPR013784">
    <property type="entry name" value="Carb-bd-like_fold"/>
</dbReference>
<dbReference type="Gene3D" id="1.50.10.10">
    <property type="match status" value="1"/>
</dbReference>
<reference evidence="3" key="1">
    <citation type="submission" date="2022-10" db="EMBL/GenBank/DDBJ databases">
        <title>Chitiniphilus purpureus sp. nov., a novel chitin-degrading bacterium isolated from crawfish pond sediment.</title>
        <authorList>
            <person name="Li K."/>
        </authorList>
    </citation>
    <scope>NUCLEOTIDE SEQUENCE</scope>
    <source>
        <strain evidence="3">CD1</strain>
    </source>
</reference>
<dbReference type="InterPro" id="IPR008928">
    <property type="entry name" value="6-hairpin_glycosidase_sf"/>
</dbReference>
<keyword evidence="4" id="KW-1185">Reference proteome</keyword>
<accession>A0ABY6DQ63</accession>
<dbReference type="Pfam" id="PF09137">
    <property type="entry name" value="Glucodextran_N"/>
    <property type="match status" value="1"/>
</dbReference>
<dbReference type="Pfam" id="PF00686">
    <property type="entry name" value="CBM_20"/>
    <property type="match status" value="1"/>
</dbReference>
<evidence type="ECO:0000313" key="4">
    <source>
        <dbReference type="Proteomes" id="UP001061302"/>
    </source>
</evidence>
<dbReference type="SMART" id="SM01065">
    <property type="entry name" value="CBM_2"/>
    <property type="match status" value="1"/>
</dbReference>
<dbReference type="SUPFAM" id="SSF48208">
    <property type="entry name" value="Six-hairpin glycosidases"/>
    <property type="match status" value="1"/>
</dbReference>
<sequence length="875" mass="94412">MSRIAKLGRLLLCLLLSVGAPLGAAPAPGGPGAVSTWAPAEKSFLGTAASAASRVYFTGHRGVVSEVFYPLLDTVNTVDLQFLVGDSARTFVDEEKRQSYSATQPNPRALRWQVVTANPARHWRIDKQVFTDPARPALIQRVTFEALDGRTLADFNLYLLHNPAMGNSGANDHARRLDLGGRTLLTASEGSRASALAVSRPWRSTGGGEPFVSAGFVGQSDGWTDLLGGPADRVMHWAYSSAGPGNVAQMGWIDLGVAGTRVSFDVVLAFGESEAQAGATANAVLASDPAAIQAAYDTGWQQYAATLDPQGGQADDQYYLAAMALKSIQDKSNGAMIAGMGTPWGETNGDANHGGYHLVWPRDLFKFANALLTAGDVTTAQEVTSYLFNTLQQTMDCGNAEYDATGCPQGYSRTGRFPQNAWVSGWQYWQGTQMDEQAMPIILAWRTYRLGNSGVKQAVNALWPRIKRTADYLAATGPWTQQERWEENSGYSPSTIAAEIAGLVAAAEFARLNRDTASAAHYLATADYWQQRVADWTFTRTGFHGDGRYYIRINPSRRGTGAGLQRFDPANGPDTALTFTHGNGGGSHDQRYIVDGGFLELVRLGVKRADDSTVLDTLPEYDALLRQSIAGRGDAWFRYNYDGYGERNDGGNYDGQNGRGRLWPIFTAERGMFEIARSGLGGNGAPYLAAVKAFSNPSGFIPEQVWNHSANITGWQTSLPAGYTAGTPTKSIAPLSWAMGEYISLVASMHAGRIADLPPETCARYATCIVPPLPGQVAVAFNATAGTSWGQQVYVTGNTDALGQWHTDLGLPADPRAYPLWQTRANLPAGHTVAYKYYRKERDGSVVWENYPGGGNRTLQVPANGSMIVNDAVNW</sequence>
<dbReference type="InterPro" id="IPR011613">
    <property type="entry name" value="GH15-like"/>
</dbReference>
<dbReference type="GO" id="GO:0016787">
    <property type="term" value="F:hydrolase activity"/>
    <property type="evidence" value="ECO:0007669"/>
    <property type="project" value="UniProtKB-KW"/>
</dbReference>
<protein>
    <submittedName>
        <fullName evidence="3">Glycoside hydrolase family 15 protein</fullName>
    </submittedName>
</protein>
<dbReference type="PANTHER" id="PTHR31616:SF0">
    <property type="entry name" value="GLUCAN 1,4-ALPHA-GLUCOSIDASE"/>
    <property type="match status" value="1"/>
</dbReference>
<dbReference type="InterPro" id="IPR015220">
    <property type="entry name" value="Glucodextranase_N"/>
</dbReference>
<dbReference type="InterPro" id="IPR012341">
    <property type="entry name" value="6hp_glycosidase-like_sf"/>
</dbReference>
<gene>
    <name evidence="3" type="ORF">N8I74_12045</name>
</gene>
<dbReference type="EMBL" id="CP106753">
    <property type="protein sequence ID" value="UXY14053.1"/>
    <property type="molecule type" value="Genomic_DNA"/>
</dbReference>
<name>A0ABY6DQ63_9NEIS</name>
<dbReference type="PROSITE" id="PS51166">
    <property type="entry name" value="CBM20"/>
    <property type="match status" value="1"/>
</dbReference>
<evidence type="ECO:0000313" key="3">
    <source>
        <dbReference type="EMBL" id="UXY14053.1"/>
    </source>
</evidence>
<dbReference type="Gene3D" id="2.60.40.10">
    <property type="entry name" value="Immunoglobulins"/>
    <property type="match status" value="1"/>
</dbReference>
<evidence type="ECO:0000256" key="1">
    <source>
        <dbReference type="SAM" id="SignalP"/>
    </source>
</evidence>
<dbReference type="SUPFAM" id="SSF49452">
    <property type="entry name" value="Starch-binding domain-like"/>
    <property type="match status" value="1"/>
</dbReference>
<dbReference type="PANTHER" id="PTHR31616">
    <property type="entry name" value="TREHALASE"/>
    <property type="match status" value="1"/>
</dbReference>
<dbReference type="InterPro" id="IPR011013">
    <property type="entry name" value="Gal_mutarotase_sf_dom"/>
</dbReference>
<dbReference type="InterPro" id="IPR014718">
    <property type="entry name" value="GH-type_carb-bd"/>
</dbReference>
<dbReference type="CDD" id="cd07430">
    <property type="entry name" value="GH15_N"/>
    <property type="match status" value="1"/>
</dbReference>